<accession>A0A1E5L531</accession>
<feature type="transmembrane region" description="Helical" evidence="8">
    <location>
        <begin position="163"/>
        <end position="185"/>
    </location>
</feature>
<evidence type="ECO:0000256" key="2">
    <source>
        <dbReference type="ARBA" id="ARBA00007783"/>
    </source>
</evidence>
<keyword evidence="4" id="KW-1003">Cell membrane</keyword>
<evidence type="ECO:0000313" key="11">
    <source>
        <dbReference type="Proteomes" id="UP000095255"/>
    </source>
</evidence>
<dbReference type="EMBL" id="MJAT01000022">
    <property type="protein sequence ID" value="OEH85272.1"/>
    <property type="molecule type" value="Genomic_DNA"/>
</dbReference>
<dbReference type="Proteomes" id="UP000095255">
    <property type="component" value="Unassembled WGS sequence"/>
</dbReference>
<sequence length="356" mass="39533">MRVQAIIKRIMKQFIRDKRTLALLLVAPMFILSLMYLVFSYNEPTPNVGIANAPTIIHEALDTLEIPFTIVTVDEGNTLLESSQIDALIDFSHPKPTVVLEGSDPAKNMMVLQIVQKISQLTMSGAIPGAAPSTLASPLPETDNTLDVTYLYGSANMSLFDSIGPILIGFFIFFFVFIIAGVSFLRERTTGTLERLLATPLRRWEIVLGYVIGFGIFTTFQASLISWYSISVLNIMMEGTFLYVILITFLLAMSALTLGTLLSAFANNELQMIQFIPIIIVPQVFFCGLFDLTSMPSWLRSIGSIMPLTYGADALRDIMIRGNGWESISTNVLILVAFSLVFMFLNVFALKKHRAL</sequence>
<dbReference type="GO" id="GO:0005886">
    <property type="term" value="C:plasma membrane"/>
    <property type="evidence" value="ECO:0007669"/>
    <property type="project" value="UniProtKB-SubCell"/>
</dbReference>
<reference evidence="10 11" key="1">
    <citation type="submission" date="2016-09" db="EMBL/GenBank/DDBJ databases">
        <title>Desulfuribacillus arsenicus sp. nov., an obligately anaerobic, dissimilatory arsenic- and antimonate-reducing bacterium isolated from anoxic sediments.</title>
        <authorList>
            <person name="Abin C.A."/>
            <person name="Hollibaugh J.T."/>
        </authorList>
    </citation>
    <scope>NUCLEOTIDE SEQUENCE [LARGE SCALE GENOMIC DNA]</scope>
    <source>
        <strain evidence="10 11">MLFW-2</strain>
    </source>
</reference>
<evidence type="ECO:0000256" key="5">
    <source>
        <dbReference type="ARBA" id="ARBA00022692"/>
    </source>
</evidence>
<evidence type="ECO:0000256" key="4">
    <source>
        <dbReference type="ARBA" id="ARBA00022475"/>
    </source>
</evidence>
<comment type="subcellular location">
    <subcellularLocation>
        <location evidence="1">Cell membrane</location>
        <topology evidence="1">Multi-pass membrane protein</topology>
    </subcellularLocation>
</comment>
<dbReference type="STRING" id="1390249.BHU72_04025"/>
<evidence type="ECO:0000256" key="8">
    <source>
        <dbReference type="SAM" id="Phobius"/>
    </source>
</evidence>
<evidence type="ECO:0000256" key="6">
    <source>
        <dbReference type="ARBA" id="ARBA00022989"/>
    </source>
</evidence>
<dbReference type="PROSITE" id="PS51012">
    <property type="entry name" value="ABC_TM2"/>
    <property type="match status" value="1"/>
</dbReference>
<dbReference type="AlphaFoldDB" id="A0A1E5L531"/>
<dbReference type="InterPro" id="IPR013525">
    <property type="entry name" value="ABC2_TM"/>
</dbReference>
<keyword evidence="7 8" id="KW-0472">Membrane</keyword>
<evidence type="ECO:0000259" key="9">
    <source>
        <dbReference type="PROSITE" id="PS51012"/>
    </source>
</evidence>
<feature type="transmembrane region" description="Helical" evidence="8">
    <location>
        <begin position="241"/>
        <end position="266"/>
    </location>
</feature>
<dbReference type="PANTHER" id="PTHR30294">
    <property type="entry name" value="MEMBRANE COMPONENT OF ABC TRANSPORTER YHHJ-RELATED"/>
    <property type="match status" value="1"/>
</dbReference>
<proteinExistence type="inferred from homology"/>
<feature type="transmembrane region" description="Helical" evidence="8">
    <location>
        <begin position="21"/>
        <end position="39"/>
    </location>
</feature>
<evidence type="ECO:0000313" key="10">
    <source>
        <dbReference type="EMBL" id="OEH85272.1"/>
    </source>
</evidence>
<dbReference type="OrthoDB" id="9776218at2"/>
<evidence type="ECO:0000256" key="7">
    <source>
        <dbReference type="ARBA" id="ARBA00023136"/>
    </source>
</evidence>
<feature type="transmembrane region" description="Helical" evidence="8">
    <location>
        <begin position="206"/>
        <end position="229"/>
    </location>
</feature>
<dbReference type="Pfam" id="PF12698">
    <property type="entry name" value="ABC2_membrane_3"/>
    <property type="match status" value="1"/>
</dbReference>
<comment type="caution">
    <text evidence="10">The sequence shown here is derived from an EMBL/GenBank/DDBJ whole genome shotgun (WGS) entry which is preliminary data.</text>
</comment>
<feature type="transmembrane region" description="Helical" evidence="8">
    <location>
        <begin position="278"/>
        <end position="299"/>
    </location>
</feature>
<keyword evidence="3" id="KW-0813">Transport</keyword>
<keyword evidence="5 8" id="KW-0812">Transmembrane</keyword>
<organism evidence="10 11">
    <name type="scientific">Desulfuribacillus stibiiarsenatis</name>
    <dbReference type="NCBI Taxonomy" id="1390249"/>
    <lineage>
        <taxon>Bacteria</taxon>
        <taxon>Bacillati</taxon>
        <taxon>Bacillota</taxon>
        <taxon>Desulfuribacillia</taxon>
        <taxon>Desulfuribacillales</taxon>
        <taxon>Desulfuribacillaceae</taxon>
        <taxon>Desulfuribacillus</taxon>
    </lineage>
</organism>
<dbReference type="GO" id="GO:0140359">
    <property type="term" value="F:ABC-type transporter activity"/>
    <property type="evidence" value="ECO:0007669"/>
    <property type="project" value="InterPro"/>
</dbReference>
<protein>
    <submittedName>
        <fullName evidence="10">ABC transporter permease</fullName>
    </submittedName>
</protein>
<keyword evidence="6 8" id="KW-1133">Transmembrane helix</keyword>
<name>A0A1E5L531_9FIRM</name>
<dbReference type="InterPro" id="IPR047817">
    <property type="entry name" value="ABC2_TM_bact-type"/>
</dbReference>
<evidence type="ECO:0000256" key="1">
    <source>
        <dbReference type="ARBA" id="ARBA00004651"/>
    </source>
</evidence>
<comment type="similarity">
    <text evidence="2">Belongs to the ABC-2 integral membrane protein family.</text>
</comment>
<dbReference type="RefSeq" id="WP_069702097.1">
    <property type="nucleotide sequence ID" value="NZ_MJAT01000022.1"/>
</dbReference>
<feature type="domain" description="ABC transmembrane type-2" evidence="9">
    <location>
        <begin position="108"/>
        <end position="353"/>
    </location>
</feature>
<feature type="transmembrane region" description="Helical" evidence="8">
    <location>
        <begin position="328"/>
        <end position="350"/>
    </location>
</feature>
<dbReference type="PANTHER" id="PTHR30294:SF38">
    <property type="entry name" value="TRANSPORT PERMEASE PROTEIN"/>
    <property type="match status" value="1"/>
</dbReference>
<evidence type="ECO:0000256" key="3">
    <source>
        <dbReference type="ARBA" id="ARBA00022448"/>
    </source>
</evidence>
<dbReference type="InterPro" id="IPR051449">
    <property type="entry name" value="ABC-2_transporter_component"/>
</dbReference>
<keyword evidence="11" id="KW-1185">Reference proteome</keyword>
<gene>
    <name evidence="10" type="ORF">BHU72_04025</name>
</gene>